<organism evidence="2 3">
    <name type="scientific">Panicum virgatum</name>
    <name type="common">Blackwell switchgrass</name>
    <dbReference type="NCBI Taxonomy" id="38727"/>
    <lineage>
        <taxon>Eukaryota</taxon>
        <taxon>Viridiplantae</taxon>
        <taxon>Streptophyta</taxon>
        <taxon>Embryophyta</taxon>
        <taxon>Tracheophyta</taxon>
        <taxon>Spermatophyta</taxon>
        <taxon>Magnoliopsida</taxon>
        <taxon>Liliopsida</taxon>
        <taxon>Poales</taxon>
        <taxon>Poaceae</taxon>
        <taxon>PACMAD clade</taxon>
        <taxon>Panicoideae</taxon>
        <taxon>Panicodae</taxon>
        <taxon>Paniceae</taxon>
        <taxon>Panicinae</taxon>
        <taxon>Panicum</taxon>
        <taxon>Panicum sect. Hiantes</taxon>
    </lineage>
</organism>
<evidence type="ECO:0000256" key="1">
    <source>
        <dbReference type="SAM" id="Phobius"/>
    </source>
</evidence>
<proteinExistence type="predicted"/>
<comment type="caution">
    <text evidence="2">The sequence shown here is derived from an EMBL/GenBank/DDBJ whole genome shotgun (WGS) entry which is preliminary data.</text>
</comment>
<name>A0A8T0NPT4_PANVG</name>
<evidence type="ECO:0000313" key="2">
    <source>
        <dbReference type="EMBL" id="KAG2549206.1"/>
    </source>
</evidence>
<keyword evidence="1" id="KW-1133">Transmembrane helix</keyword>
<gene>
    <name evidence="2" type="ORF">PVAP13_9KG169039</name>
</gene>
<keyword evidence="1" id="KW-0472">Membrane</keyword>
<dbReference type="Proteomes" id="UP000823388">
    <property type="component" value="Chromosome 9K"/>
</dbReference>
<keyword evidence="1" id="KW-0812">Transmembrane</keyword>
<feature type="transmembrane region" description="Helical" evidence="1">
    <location>
        <begin position="12"/>
        <end position="31"/>
    </location>
</feature>
<sequence>MLPADLQRPISYLTVTLASLLMHVTLGIQLMSQAQVNKAECLQSSREKIHLSKNPRMTHPQIVYLFLNRAGRGRPGRRRFGGLAQQELCRSGGHRGAMN</sequence>
<dbReference type="EMBL" id="CM029053">
    <property type="protein sequence ID" value="KAG2549206.1"/>
    <property type="molecule type" value="Genomic_DNA"/>
</dbReference>
<keyword evidence="3" id="KW-1185">Reference proteome</keyword>
<accession>A0A8T0NPT4</accession>
<reference evidence="2" key="1">
    <citation type="submission" date="2020-05" db="EMBL/GenBank/DDBJ databases">
        <title>WGS assembly of Panicum virgatum.</title>
        <authorList>
            <person name="Lovell J.T."/>
            <person name="Jenkins J."/>
            <person name="Shu S."/>
            <person name="Juenger T.E."/>
            <person name="Schmutz J."/>
        </authorList>
    </citation>
    <scope>NUCLEOTIDE SEQUENCE</scope>
    <source>
        <strain evidence="2">AP13</strain>
    </source>
</reference>
<dbReference type="AlphaFoldDB" id="A0A8T0NPT4"/>
<evidence type="ECO:0000313" key="3">
    <source>
        <dbReference type="Proteomes" id="UP000823388"/>
    </source>
</evidence>
<protein>
    <submittedName>
        <fullName evidence="2">Uncharacterized protein</fullName>
    </submittedName>
</protein>